<dbReference type="GO" id="GO:0005783">
    <property type="term" value="C:endoplasmic reticulum"/>
    <property type="evidence" value="ECO:0007669"/>
    <property type="project" value="TreeGrafter"/>
</dbReference>
<feature type="transmembrane region" description="Helical" evidence="12">
    <location>
        <begin position="186"/>
        <end position="211"/>
    </location>
</feature>
<dbReference type="Gene3D" id="1.20.120.1770">
    <property type="match status" value="1"/>
</dbReference>
<keyword evidence="6" id="KW-0479">Metal-binding</keyword>
<dbReference type="GO" id="GO:0140571">
    <property type="term" value="F:transmembrane ascorbate ferrireductase activity"/>
    <property type="evidence" value="ECO:0007669"/>
    <property type="project" value="UniProtKB-EC"/>
</dbReference>
<reference evidence="14" key="1">
    <citation type="journal article" date="2023" name="Front. Mar. Sci.">
        <title>A new Merluccius polli reference genome to investigate the effects of global change in West African waters.</title>
        <authorList>
            <person name="Mateo J.L."/>
            <person name="Blanco-Fernandez C."/>
            <person name="Garcia-Vazquez E."/>
            <person name="Machado-Schiaffino G."/>
        </authorList>
    </citation>
    <scope>NUCLEOTIDE SEQUENCE</scope>
    <source>
        <strain evidence="14">C29</strain>
        <tissue evidence="14">Fin</tissue>
    </source>
</reference>
<dbReference type="Pfam" id="PF03188">
    <property type="entry name" value="Cytochrom_B561"/>
    <property type="match status" value="1"/>
</dbReference>
<evidence type="ECO:0000256" key="1">
    <source>
        <dbReference type="ARBA" id="ARBA00001970"/>
    </source>
</evidence>
<name>A0AA47MES6_MERPO</name>
<organism evidence="14 15">
    <name type="scientific">Merluccius polli</name>
    <name type="common">Benguela hake</name>
    <name type="synonym">Merluccius cadenati</name>
    <dbReference type="NCBI Taxonomy" id="89951"/>
    <lineage>
        <taxon>Eukaryota</taxon>
        <taxon>Metazoa</taxon>
        <taxon>Chordata</taxon>
        <taxon>Craniata</taxon>
        <taxon>Vertebrata</taxon>
        <taxon>Euteleostomi</taxon>
        <taxon>Actinopterygii</taxon>
        <taxon>Neopterygii</taxon>
        <taxon>Teleostei</taxon>
        <taxon>Neoteleostei</taxon>
        <taxon>Acanthomorphata</taxon>
        <taxon>Zeiogadaria</taxon>
        <taxon>Gadariae</taxon>
        <taxon>Gadiformes</taxon>
        <taxon>Gadoidei</taxon>
        <taxon>Merlucciidae</taxon>
        <taxon>Merluccius</taxon>
    </lineage>
</organism>
<protein>
    <recommendedName>
        <fullName evidence="11">ascorbate ferrireductase (transmembrane)</fullName>
        <ecNumber evidence="11">7.2.1.3</ecNumber>
    </recommendedName>
</protein>
<feature type="transmembrane region" description="Helical" evidence="12">
    <location>
        <begin position="154"/>
        <end position="174"/>
    </location>
</feature>
<evidence type="ECO:0000256" key="6">
    <source>
        <dbReference type="ARBA" id="ARBA00022723"/>
    </source>
</evidence>
<feature type="transmembrane region" description="Helical" evidence="12">
    <location>
        <begin position="12"/>
        <end position="33"/>
    </location>
</feature>
<evidence type="ECO:0000256" key="12">
    <source>
        <dbReference type="SAM" id="Phobius"/>
    </source>
</evidence>
<evidence type="ECO:0000256" key="5">
    <source>
        <dbReference type="ARBA" id="ARBA00022692"/>
    </source>
</evidence>
<dbReference type="EMBL" id="JAOPHQ010004562">
    <property type="protein sequence ID" value="KAK0138929.1"/>
    <property type="molecule type" value="Genomic_DNA"/>
</dbReference>
<feature type="domain" description="Cytochrome b561" evidence="13">
    <location>
        <begin position="7"/>
        <end position="213"/>
    </location>
</feature>
<dbReference type="InterPro" id="IPR006593">
    <property type="entry name" value="Cyt_b561/ferric_Rdtase_TM"/>
</dbReference>
<dbReference type="SMART" id="SM00665">
    <property type="entry name" value="B561"/>
    <property type="match status" value="1"/>
</dbReference>
<dbReference type="AlphaFoldDB" id="A0AA47MES6"/>
<evidence type="ECO:0000313" key="14">
    <source>
        <dbReference type="EMBL" id="KAK0138929.1"/>
    </source>
</evidence>
<feature type="transmembrane region" description="Helical" evidence="12">
    <location>
        <begin position="83"/>
        <end position="102"/>
    </location>
</feature>
<evidence type="ECO:0000256" key="2">
    <source>
        <dbReference type="ARBA" id="ARBA00004141"/>
    </source>
</evidence>
<evidence type="ECO:0000256" key="3">
    <source>
        <dbReference type="ARBA" id="ARBA00022448"/>
    </source>
</evidence>
<accession>A0AA47MES6</accession>
<evidence type="ECO:0000256" key="4">
    <source>
        <dbReference type="ARBA" id="ARBA00022617"/>
    </source>
</evidence>
<evidence type="ECO:0000259" key="13">
    <source>
        <dbReference type="PROSITE" id="PS50939"/>
    </source>
</evidence>
<feature type="transmembrane region" description="Helical" evidence="12">
    <location>
        <begin position="114"/>
        <end position="142"/>
    </location>
</feature>
<evidence type="ECO:0000256" key="11">
    <source>
        <dbReference type="ARBA" id="ARBA00024225"/>
    </source>
</evidence>
<keyword evidence="4" id="KW-0349">Heme</keyword>
<dbReference type="PROSITE" id="PS50939">
    <property type="entry name" value="CYTOCHROME_B561"/>
    <property type="match status" value="1"/>
</dbReference>
<keyword evidence="7" id="KW-0249">Electron transport</keyword>
<dbReference type="EC" id="7.2.1.3" evidence="11"/>
<evidence type="ECO:0000256" key="7">
    <source>
        <dbReference type="ARBA" id="ARBA00022982"/>
    </source>
</evidence>
<dbReference type="GO" id="GO:0140575">
    <property type="term" value="F:transmembrane monodehydroascorbate reductase activity"/>
    <property type="evidence" value="ECO:0007669"/>
    <property type="project" value="InterPro"/>
</dbReference>
<keyword evidence="3" id="KW-0813">Transport</keyword>
<keyword evidence="8 12" id="KW-1133">Transmembrane helix</keyword>
<evidence type="ECO:0000256" key="8">
    <source>
        <dbReference type="ARBA" id="ARBA00022989"/>
    </source>
</evidence>
<dbReference type="GO" id="GO:0046872">
    <property type="term" value="F:metal ion binding"/>
    <property type="evidence" value="ECO:0007669"/>
    <property type="project" value="UniProtKB-KW"/>
</dbReference>
<dbReference type="InterPro" id="IPR045150">
    <property type="entry name" value="CYB561D1/2"/>
</dbReference>
<sequence length="218" mass="23546">METEPRLYGYTRAACTVLTHVVCITFTILITALSRPGSSLFSWHPFLMTLAFSFFMTEAILLFSPHGSPIRMLTRKSKVRVHWVLQGLCLTCAALGLASIVYNKHLVGKAHFASWHGLLGLVTVCVAGLQCLAAVSLVYPSLVQGWSLARLKRYHAAAGLLAYLLGGGSLVLGVRSAWFTASVGGLAWYLAALCPAVSGLVVMSQVTNAYMAKKRLQS</sequence>
<evidence type="ECO:0000256" key="9">
    <source>
        <dbReference type="ARBA" id="ARBA00023004"/>
    </source>
</evidence>
<evidence type="ECO:0000256" key="10">
    <source>
        <dbReference type="ARBA" id="ARBA00023136"/>
    </source>
</evidence>
<evidence type="ECO:0000313" key="15">
    <source>
        <dbReference type="Proteomes" id="UP001174136"/>
    </source>
</evidence>
<dbReference type="PANTHER" id="PTHR15422">
    <property type="entry name" value="OS05G0565100 PROTEIN"/>
    <property type="match status" value="1"/>
</dbReference>
<dbReference type="CDD" id="cd08761">
    <property type="entry name" value="Cyt_b561_CYB561D2_like"/>
    <property type="match status" value="1"/>
</dbReference>
<keyword evidence="10 12" id="KW-0472">Membrane</keyword>
<dbReference type="Proteomes" id="UP001174136">
    <property type="component" value="Unassembled WGS sequence"/>
</dbReference>
<keyword evidence="15" id="KW-1185">Reference proteome</keyword>
<keyword evidence="5 12" id="KW-0812">Transmembrane</keyword>
<gene>
    <name evidence="14" type="primary">Cyb561d2</name>
    <name evidence="14" type="ORF">N1851_024548</name>
</gene>
<dbReference type="PANTHER" id="PTHR15422:SF21">
    <property type="entry name" value="TRANSMEMBRANE REDUCTASE CYB561D2"/>
    <property type="match status" value="1"/>
</dbReference>
<feature type="transmembrane region" description="Helical" evidence="12">
    <location>
        <begin position="45"/>
        <end position="63"/>
    </location>
</feature>
<proteinExistence type="predicted"/>
<comment type="subcellular location">
    <subcellularLocation>
        <location evidence="2">Membrane</location>
        <topology evidence="2">Multi-pass membrane protein</topology>
    </subcellularLocation>
</comment>
<dbReference type="GO" id="GO:0016020">
    <property type="term" value="C:membrane"/>
    <property type="evidence" value="ECO:0007669"/>
    <property type="project" value="UniProtKB-SubCell"/>
</dbReference>
<comment type="cofactor">
    <cofactor evidence="1">
        <name>heme b</name>
        <dbReference type="ChEBI" id="CHEBI:60344"/>
    </cofactor>
</comment>
<comment type="caution">
    <text evidence="14">The sequence shown here is derived from an EMBL/GenBank/DDBJ whole genome shotgun (WGS) entry which is preliminary data.</text>
</comment>
<keyword evidence="9" id="KW-0408">Iron</keyword>